<keyword evidence="2" id="KW-1185">Reference proteome</keyword>
<organism evidence="1 2">
    <name type="scientific">Pseudomonas entomophila</name>
    <dbReference type="NCBI Taxonomy" id="312306"/>
    <lineage>
        <taxon>Bacteria</taxon>
        <taxon>Pseudomonadati</taxon>
        <taxon>Pseudomonadota</taxon>
        <taxon>Gammaproteobacteria</taxon>
        <taxon>Pseudomonadales</taxon>
        <taxon>Pseudomonadaceae</taxon>
        <taxon>Pseudomonas</taxon>
    </lineage>
</organism>
<name>A0ABY9QJL6_9PSED</name>
<sequence>MFEMTRHHLRQVRYRWLAWRADPLYLLFERMYRCAPEALPTVTPHPTQRGFLLTQFSCADFAQYRGREIAFFNQRQVAVYWLPGAAHSGGGHVADGDYEVTVAGHAVRRPVRLQVRKEAQHTLIRAVLTDARRADRVQGGFIAFAVIARELRCLALQWLEQLPGRLERGGVAEGWRQVLEQASQLPGESAVRRQAEQVLLTTGGGR</sequence>
<dbReference type="Proteomes" id="UP001183127">
    <property type="component" value="Chromosome"/>
</dbReference>
<evidence type="ECO:0000313" key="2">
    <source>
        <dbReference type="Proteomes" id="UP001183127"/>
    </source>
</evidence>
<reference evidence="1 2" key="1">
    <citation type="submission" date="2023-08" db="EMBL/GenBank/DDBJ databases">
        <title>Complete Genome Sequence of Pseudomonas entomophila TVIN A01.</title>
        <authorList>
            <person name="Shelke T."/>
            <person name="Mahar N.S."/>
            <person name="Gupta I."/>
            <person name="Gupta V."/>
        </authorList>
    </citation>
    <scope>NUCLEOTIDE SEQUENCE [LARGE SCALE GENOMIC DNA]</scope>
    <source>
        <strain evidence="1 2">TVIN-A01</strain>
    </source>
</reference>
<protein>
    <submittedName>
        <fullName evidence="1">Uncharacterized protein</fullName>
    </submittedName>
</protein>
<gene>
    <name evidence="1" type="ORF">RAH46_18120</name>
</gene>
<dbReference type="GeneID" id="32805350"/>
<dbReference type="EMBL" id="CP132921">
    <property type="protein sequence ID" value="WMW04240.1"/>
    <property type="molecule type" value="Genomic_DNA"/>
</dbReference>
<evidence type="ECO:0000313" key="1">
    <source>
        <dbReference type="EMBL" id="WMW04240.1"/>
    </source>
</evidence>
<accession>A0ABY9QJL6</accession>
<proteinExistence type="predicted"/>
<dbReference type="RefSeq" id="WP_044487962.1">
    <property type="nucleotide sequence ID" value="NZ_CP132921.1"/>
</dbReference>